<feature type="region of interest" description="Disordered" evidence="1">
    <location>
        <begin position="1"/>
        <end position="27"/>
    </location>
</feature>
<dbReference type="RefSeq" id="WP_283440290.1">
    <property type="nucleotide sequence ID" value="NZ_FXUL01000001.1"/>
</dbReference>
<protein>
    <submittedName>
        <fullName evidence="3">Twitching motility protein PilI</fullName>
    </submittedName>
</protein>
<dbReference type="SMART" id="SM00260">
    <property type="entry name" value="CheW"/>
    <property type="match status" value="1"/>
</dbReference>
<dbReference type="InterPro" id="IPR036061">
    <property type="entry name" value="CheW-like_dom_sf"/>
</dbReference>
<name>A0ABY1PR19_9BURK</name>
<dbReference type="Pfam" id="PF01584">
    <property type="entry name" value="CheW"/>
    <property type="match status" value="1"/>
</dbReference>
<feature type="compositionally biased region" description="Polar residues" evidence="1">
    <location>
        <begin position="1"/>
        <end position="20"/>
    </location>
</feature>
<evidence type="ECO:0000256" key="1">
    <source>
        <dbReference type="SAM" id="MobiDB-lite"/>
    </source>
</evidence>
<dbReference type="Gene3D" id="2.40.50.180">
    <property type="entry name" value="CheA-289, Domain 4"/>
    <property type="match status" value="1"/>
</dbReference>
<dbReference type="SUPFAM" id="SSF50341">
    <property type="entry name" value="CheW-like"/>
    <property type="match status" value="1"/>
</dbReference>
<dbReference type="PANTHER" id="PTHR22617:SF43">
    <property type="entry name" value="PROTEIN PILI"/>
    <property type="match status" value="1"/>
</dbReference>
<comment type="caution">
    <text evidence="3">The sequence shown here is derived from an EMBL/GenBank/DDBJ whole genome shotgun (WGS) entry which is preliminary data.</text>
</comment>
<dbReference type="Proteomes" id="UP001158049">
    <property type="component" value="Unassembled WGS sequence"/>
</dbReference>
<dbReference type="EMBL" id="FXUL01000001">
    <property type="protein sequence ID" value="SMP41893.1"/>
    <property type="molecule type" value="Genomic_DNA"/>
</dbReference>
<keyword evidence="4" id="KW-1185">Reference proteome</keyword>
<dbReference type="Gene3D" id="2.30.30.40">
    <property type="entry name" value="SH3 Domains"/>
    <property type="match status" value="1"/>
</dbReference>
<dbReference type="PANTHER" id="PTHR22617">
    <property type="entry name" value="CHEMOTAXIS SENSOR HISTIDINE KINASE-RELATED"/>
    <property type="match status" value="1"/>
</dbReference>
<feature type="domain" description="CheW-like" evidence="2">
    <location>
        <begin position="52"/>
        <end position="192"/>
    </location>
</feature>
<reference evidence="3 4" key="1">
    <citation type="submission" date="2017-05" db="EMBL/GenBank/DDBJ databases">
        <authorList>
            <person name="Varghese N."/>
            <person name="Submissions S."/>
        </authorList>
    </citation>
    <scope>NUCLEOTIDE SEQUENCE [LARGE SCALE GENOMIC DNA]</scope>
    <source>
        <strain evidence="3 4">DSM 26001</strain>
    </source>
</reference>
<evidence type="ECO:0000313" key="4">
    <source>
        <dbReference type="Proteomes" id="UP001158049"/>
    </source>
</evidence>
<dbReference type="PROSITE" id="PS50851">
    <property type="entry name" value="CHEW"/>
    <property type="match status" value="1"/>
</dbReference>
<evidence type="ECO:0000313" key="3">
    <source>
        <dbReference type="EMBL" id="SMP41893.1"/>
    </source>
</evidence>
<sequence>MDSANSSREASAALSHTPQISPDRAARRARMRDFQTHLVDRMHAARSGADAHVNGLAVVIGGSRYLLDLKQAGEITTVGAITGVPLTADWFLGLSNLRGNLISIIDLARFQGGESTVIEKDSRVVAFAPALGFNCGLLVSRVLGLRNVAEMTLKNPAAAADNPPWLARHYVDQEAQDWTELDLSLITQDSRFLHVGS</sequence>
<dbReference type="InterPro" id="IPR039315">
    <property type="entry name" value="CheW"/>
</dbReference>
<proteinExistence type="predicted"/>
<accession>A0ABY1PR19</accession>
<dbReference type="InterPro" id="IPR002545">
    <property type="entry name" value="CheW-lke_dom"/>
</dbReference>
<gene>
    <name evidence="3" type="ORF">SAMN06295970_101131</name>
</gene>
<evidence type="ECO:0000259" key="2">
    <source>
        <dbReference type="PROSITE" id="PS50851"/>
    </source>
</evidence>
<organism evidence="3 4">
    <name type="scientific">Noviherbaspirillum suwonense</name>
    <dbReference type="NCBI Taxonomy" id="1224511"/>
    <lineage>
        <taxon>Bacteria</taxon>
        <taxon>Pseudomonadati</taxon>
        <taxon>Pseudomonadota</taxon>
        <taxon>Betaproteobacteria</taxon>
        <taxon>Burkholderiales</taxon>
        <taxon>Oxalobacteraceae</taxon>
        <taxon>Noviherbaspirillum</taxon>
    </lineage>
</organism>